<dbReference type="SUPFAM" id="SSF52540">
    <property type="entry name" value="P-loop containing nucleoside triphosphate hydrolases"/>
    <property type="match status" value="1"/>
</dbReference>
<sequence length="299" mass="34086">MREIAILGASGSGKTDLSLNLANRLNAIILSLDSLSIYQQINIASAKPSKEQRGEIPHFGIDVLHPKEAHNAQIFIQEYQRAKAYAKNYQKNLLIVGGTSFYLKMLLEGLSTFPKLTQEQKITIQEKIKGFPTQESRFMYLNSIDKTTKIHPNDAYRTNKALEIYFGTSLTPTQYFQQNPPIPLLKNCEIYEILLCKEELKENITKRTHLMLQKGLIEEATTLLNDFGNTHQWAKSIGIKEVGQFLKGVILKEHLQSLITTHTLQLAKRQKTFNKTQFQEHFCGSTQEISQILLSKNFS</sequence>
<dbReference type="NCBIfam" id="TIGR00174">
    <property type="entry name" value="miaA"/>
    <property type="match status" value="1"/>
</dbReference>
<evidence type="ECO:0000313" key="16">
    <source>
        <dbReference type="Proteomes" id="UP000244890"/>
    </source>
</evidence>
<dbReference type="KEGG" id="had:CDV25_07055"/>
<dbReference type="PANTHER" id="PTHR11088">
    <property type="entry name" value="TRNA DIMETHYLALLYLTRANSFERASE"/>
    <property type="match status" value="1"/>
</dbReference>
<evidence type="ECO:0000256" key="5">
    <source>
        <dbReference type="ARBA" id="ARBA00022679"/>
    </source>
</evidence>
<evidence type="ECO:0000256" key="3">
    <source>
        <dbReference type="ARBA" id="ARBA00005842"/>
    </source>
</evidence>
<evidence type="ECO:0000256" key="7">
    <source>
        <dbReference type="ARBA" id="ARBA00022741"/>
    </source>
</evidence>
<dbReference type="RefSeq" id="WP_108911356.1">
    <property type="nucleotide sequence ID" value="NZ_CP021886.1"/>
</dbReference>
<name>A0A2U8FE81_9HELI</name>
<dbReference type="AlphaFoldDB" id="A0A2U8FE81"/>
<keyword evidence="8 11" id="KW-0067">ATP-binding</keyword>
<comment type="cofactor">
    <cofactor evidence="1 11">
        <name>Mg(2+)</name>
        <dbReference type="ChEBI" id="CHEBI:18420"/>
    </cofactor>
</comment>
<dbReference type="GO" id="GO:0052381">
    <property type="term" value="F:tRNA dimethylallyltransferase activity"/>
    <property type="evidence" value="ECO:0007669"/>
    <property type="project" value="UniProtKB-UniRule"/>
</dbReference>
<comment type="caution">
    <text evidence="11">Lacks conserved residue(s) required for the propagation of feature annotation.</text>
</comment>
<dbReference type="OrthoDB" id="9776390at2"/>
<keyword evidence="5 11" id="KW-0808">Transferase</keyword>
<evidence type="ECO:0000256" key="9">
    <source>
        <dbReference type="ARBA" id="ARBA00022842"/>
    </source>
</evidence>
<evidence type="ECO:0000256" key="12">
    <source>
        <dbReference type="RuleBase" id="RU003783"/>
    </source>
</evidence>
<organism evidence="15 16">
    <name type="scientific">Helicobacter apodemus</name>
    <dbReference type="NCBI Taxonomy" id="135569"/>
    <lineage>
        <taxon>Bacteria</taxon>
        <taxon>Pseudomonadati</taxon>
        <taxon>Campylobacterota</taxon>
        <taxon>Epsilonproteobacteria</taxon>
        <taxon>Campylobacterales</taxon>
        <taxon>Helicobacteraceae</taxon>
        <taxon>Helicobacter</taxon>
    </lineage>
</organism>
<evidence type="ECO:0000256" key="2">
    <source>
        <dbReference type="ARBA" id="ARBA00003213"/>
    </source>
</evidence>
<dbReference type="GO" id="GO:0006400">
    <property type="term" value="P:tRNA modification"/>
    <property type="evidence" value="ECO:0007669"/>
    <property type="project" value="TreeGrafter"/>
</dbReference>
<evidence type="ECO:0000256" key="11">
    <source>
        <dbReference type="HAMAP-Rule" id="MF_00185"/>
    </source>
</evidence>
<comment type="catalytic activity">
    <reaction evidence="10 11 12">
        <text>adenosine(37) in tRNA + dimethylallyl diphosphate = N(6)-dimethylallyladenosine(37) in tRNA + diphosphate</text>
        <dbReference type="Rhea" id="RHEA:26482"/>
        <dbReference type="Rhea" id="RHEA-COMP:10162"/>
        <dbReference type="Rhea" id="RHEA-COMP:10375"/>
        <dbReference type="ChEBI" id="CHEBI:33019"/>
        <dbReference type="ChEBI" id="CHEBI:57623"/>
        <dbReference type="ChEBI" id="CHEBI:74411"/>
        <dbReference type="ChEBI" id="CHEBI:74415"/>
        <dbReference type="EC" id="2.5.1.75"/>
    </reaction>
</comment>
<evidence type="ECO:0000313" key="15">
    <source>
        <dbReference type="EMBL" id="AWI34550.1"/>
    </source>
</evidence>
<comment type="function">
    <text evidence="2 11 13">Catalyzes the transfer of a dimethylallyl group onto the adenine at position 37 in tRNAs that read codons beginning with uridine, leading to the formation of N6-(dimethylallyl)adenosine (i(6)A).</text>
</comment>
<feature type="binding site" evidence="11">
    <location>
        <begin position="8"/>
        <end position="15"/>
    </location>
    <ligand>
        <name>ATP</name>
        <dbReference type="ChEBI" id="CHEBI:30616"/>
    </ligand>
</feature>
<protein>
    <recommendedName>
        <fullName evidence="11">tRNA dimethylallyltransferase</fullName>
        <ecNumber evidence="11">2.5.1.75</ecNumber>
    </recommendedName>
    <alternativeName>
        <fullName evidence="11">Dimethylallyl diphosphate:tRNA dimethylallyltransferase</fullName>
        <shortName evidence="11">DMAPP:tRNA dimethylallyltransferase</shortName>
        <shortName evidence="11">DMATase</shortName>
    </alternativeName>
    <alternativeName>
        <fullName evidence="11">Isopentenyl-diphosphate:tRNA isopentenyltransferase</fullName>
        <shortName evidence="11">IPP transferase</shortName>
        <shortName evidence="11">IPPT</shortName>
        <shortName evidence="11">IPTase</shortName>
    </alternativeName>
</protein>
<keyword evidence="6 11" id="KW-0819">tRNA processing</keyword>
<comment type="similarity">
    <text evidence="3 11 14">Belongs to the IPP transferase family.</text>
</comment>
<dbReference type="Gene3D" id="3.40.50.300">
    <property type="entry name" value="P-loop containing nucleotide triphosphate hydrolases"/>
    <property type="match status" value="1"/>
</dbReference>
<dbReference type="Pfam" id="PF01715">
    <property type="entry name" value="IPPT"/>
    <property type="match status" value="1"/>
</dbReference>
<dbReference type="Gene3D" id="1.10.287.890">
    <property type="entry name" value="Crystal structure of tRNA isopentenylpyrophosphate transferase (bh2366) domain"/>
    <property type="match status" value="1"/>
</dbReference>
<evidence type="ECO:0000256" key="4">
    <source>
        <dbReference type="ARBA" id="ARBA00011245"/>
    </source>
</evidence>
<accession>A0A2U8FE81</accession>
<dbReference type="InterPro" id="IPR018022">
    <property type="entry name" value="IPT"/>
</dbReference>
<keyword evidence="9 11" id="KW-0460">Magnesium</keyword>
<feature type="binding site" evidence="11">
    <location>
        <begin position="10"/>
        <end position="15"/>
    </location>
    <ligand>
        <name>substrate</name>
    </ligand>
</feature>
<dbReference type="Proteomes" id="UP000244890">
    <property type="component" value="Chromosome"/>
</dbReference>
<evidence type="ECO:0000256" key="6">
    <source>
        <dbReference type="ARBA" id="ARBA00022694"/>
    </source>
</evidence>
<reference evidence="15 16" key="1">
    <citation type="submission" date="2017-06" db="EMBL/GenBank/DDBJ databases">
        <title>Complete genome of Helicobacter apodemus.</title>
        <authorList>
            <person name="Cho S."/>
        </authorList>
    </citation>
    <scope>NUCLEOTIDE SEQUENCE [LARGE SCALE GENOMIC DNA]</scope>
    <source>
        <strain evidence="16">SNUVETPUB-15-01</strain>
    </source>
</reference>
<dbReference type="EC" id="2.5.1.75" evidence="11"/>
<evidence type="ECO:0000256" key="8">
    <source>
        <dbReference type="ARBA" id="ARBA00022840"/>
    </source>
</evidence>
<gene>
    <name evidence="11" type="primary">miaA</name>
    <name evidence="15" type="ORF">CDV25_07055</name>
</gene>
<evidence type="ECO:0000256" key="14">
    <source>
        <dbReference type="RuleBase" id="RU003785"/>
    </source>
</evidence>
<evidence type="ECO:0000256" key="1">
    <source>
        <dbReference type="ARBA" id="ARBA00001946"/>
    </source>
</evidence>
<dbReference type="InterPro" id="IPR039657">
    <property type="entry name" value="Dimethylallyltransferase"/>
</dbReference>
<evidence type="ECO:0000256" key="10">
    <source>
        <dbReference type="ARBA" id="ARBA00049563"/>
    </source>
</evidence>
<feature type="region of interest" description="Interaction with substrate tRNA" evidence="11">
    <location>
        <begin position="33"/>
        <end position="36"/>
    </location>
</feature>
<dbReference type="PANTHER" id="PTHR11088:SF60">
    <property type="entry name" value="TRNA DIMETHYLALLYLTRANSFERASE"/>
    <property type="match status" value="1"/>
</dbReference>
<feature type="site" description="Interaction with substrate tRNA" evidence="11">
    <location>
        <position position="99"/>
    </location>
</feature>
<proteinExistence type="inferred from homology"/>
<dbReference type="EMBL" id="CP021886">
    <property type="protein sequence ID" value="AWI34550.1"/>
    <property type="molecule type" value="Genomic_DNA"/>
</dbReference>
<comment type="subunit">
    <text evidence="4 11">Monomer.</text>
</comment>
<dbReference type="GO" id="GO:0005524">
    <property type="term" value="F:ATP binding"/>
    <property type="evidence" value="ECO:0007669"/>
    <property type="project" value="UniProtKB-UniRule"/>
</dbReference>
<keyword evidence="7 11" id="KW-0547">Nucleotide-binding</keyword>
<evidence type="ECO:0000256" key="13">
    <source>
        <dbReference type="RuleBase" id="RU003784"/>
    </source>
</evidence>
<dbReference type="InterPro" id="IPR027417">
    <property type="entry name" value="P-loop_NTPase"/>
</dbReference>
<dbReference type="HAMAP" id="MF_00185">
    <property type="entry name" value="IPP_trans"/>
    <property type="match status" value="1"/>
</dbReference>